<dbReference type="OrthoDB" id="7297045at2"/>
<keyword evidence="2" id="KW-1185">Reference proteome</keyword>
<proteinExistence type="predicted"/>
<gene>
    <name evidence="1" type="ORF">SAMN05444005_10190</name>
</gene>
<dbReference type="SUPFAM" id="SSF52266">
    <property type="entry name" value="SGNH hydrolase"/>
    <property type="match status" value="1"/>
</dbReference>
<dbReference type="AlphaFoldDB" id="A0A1H8YS95"/>
<accession>A0A1H8YS95</accession>
<dbReference type="Proteomes" id="UP000198648">
    <property type="component" value="Unassembled WGS sequence"/>
</dbReference>
<dbReference type="STRING" id="1299341.SAMN05444005_10190"/>
<evidence type="ECO:0000313" key="2">
    <source>
        <dbReference type="Proteomes" id="UP000198648"/>
    </source>
</evidence>
<reference evidence="1 2" key="1">
    <citation type="submission" date="2016-10" db="EMBL/GenBank/DDBJ databases">
        <authorList>
            <person name="de Groot N.N."/>
        </authorList>
    </citation>
    <scope>NUCLEOTIDE SEQUENCE [LARGE SCALE GENOMIC DNA]</scope>
    <source>
        <strain evidence="1 2">DSM 27078</strain>
    </source>
</reference>
<evidence type="ECO:0000313" key="1">
    <source>
        <dbReference type="EMBL" id="SEP54922.1"/>
    </source>
</evidence>
<protein>
    <recommendedName>
        <fullName evidence="3">SGNH/GDSL hydrolase family protein</fullName>
    </recommendedName>
</protein>
<evidence type="ECO:0008006" key="3">
    <source>
        <dbReference type="Google" id="ProtNLM"/>
    </source>
</evidence>
<dbReference type="EMBL" id="FOEI01000001">
    <property type="protein sequence ID" value="SEP54922.1"/>
    <property type="molecule type" value="Genomic_DNA"/>
</dbReference>
<organism evidence="1 2">
    <name type="scientific">Flavobacterium urocaniciphilum</name>
    <dbReference type="NCBI Taxonomy" id="1299341"/>
    <lineage>
        <taxon>Bacteria</taxon>
        <taxon>Pseudomonadati</taxon>
        <taxon>Bacteroidota</taxon>
        <taxon>Flavobacteriia</taxon>
        <taxon>Flavobacteriales</taxon>
        <taxon>Flavobacteriaceae</taxon>
        <taxon>Flavobacterium</taxon>
    </lineage>
</organism>
<sequence>MKLFLKKTLVFLFILLAAALLLDVIYTAIISQSSERNKVENVIHSKNKKFDVVFMGTSRANNHFVPEIFEKKGYKAFNYGMSGSHMFETALMLKLMMANNYKIKNLIMEADLSICNEKRDEGTTARFMPYIHGNEIIKNHYKNESDFYQIYYIPFYRYIKFDNKIGFREMYDVITKKPTNTLYNKGYYPLLSNRKGKMNNDISTLKPIRNKYYEEIKRICKQNNIKLTVVMTPMCENTKGLEYFEKVNELYPEIHNFENVVSDDKYFSSCGHLNDEGAKIYTNFIFNKFFDDSKSNTKI</sequence>
<dbReference type="RefSeq" id="WP_091463582.1">
    <property type="nucleotide sequence ID" value="NZ_FOEI01000001.1"/>
</dbReference>
<name>A0A1H8YS95_9FLAO</name>